<dbReference type="InterPro" id="IPR009057">
    <property type="entry name" value="Homeodomain-like_sf"/>
</dbReference>
<dbReference type="PRINTS" id="PR00455">
    <property type="entry name" value="HTHTETR"/>
</dbReference>
<dbReference type="Proteomes" id="UP000612585">
    <property type="component" value="Unassembled WGS sequence"/>
</dbReference>
<keyword evidence="1" id="KW-0805">Transcription regulation</keyword>
<dbReference type="InterPro" id="IPR050109">
    <property type="entry name" value="HTH-type_TetR-like_transc_reg"/>
</dbReference>
<protein>
    <recommendedName>
        <fullName evidence="6">HTH tetR-type domain-containing protein</fullName>
    </recommendedName>
</protein>
<keyword evidence="8" id="KW-1185">Reference proteome</keyword>
<evidence type="ECO:0000256" key="5">
    <source>
        <dbReference type="SAM" id="MobiDB-lite"/>
    </source>
</evidence>
<proteinExistence type="predicted"/>
<name>A0A8J3ZGL0_9ACTN</name>
<dbReference type="SUPFAM" id="SSF48498">
    <property type="entry name" value="Tetracyclin repressor-like, C-terminal domain"/>
    <property type="match status" value="1"/>
</dbReference>
<feature type="region of interest" description="Disordered" evidence="5">
    <location>
        <begin position="195"/>
        <end position="218"/>
    </location>
</feature>
<dbReference type="EMBL" id="BOPG01000064">
    <property type="protein sequence ID" value="GIJ61220.1"/>
    <property type="molecule type" value="Genomic_DNA"/>
</dbReference>
<feature type="domain" description="HTH tetR-type" evidence="6">
    <location>
        <begin position="15"/>
        <end position="74"/>
    </location>
</feature>
<dbReference type="InterPro" id="IPR036271">
    <property type="entry name" value="Tet_transcr_reg_TetR-rel_C_sf"/>
</dbReference>
<dbReference type="InterPro" id="IPR001647">
    <property type="entry name" value="HTH_TetR"/>
</dbReference>
<dbReference type="RefSeq" id="WP_204006025.1">
    <property type="nucleotide sequence ID" value="NZ_BOPG01000064.1"/>
</dbReference>
<reference evidence="7" key="1">
    <citation type="submission" date="2021-01" db="EMBL/GenBank/DDBJ databases">
        <title>Whole genome shotgun sequence of Virgisporangium aurantiacum NBRC 16421.</title>
        <authorList>
            <person name="Komaki H."/>
            <person name="Tamura T."/>
        </authorList>
    </citation>
    <scope>NUCLEOTIDE SEQUENCE</scope>
    <source>
        <strain evidence="7">NBRC 16421</strain>
    </source>
</reference>
<dbReference type="PANTHER" id="PTHR30055:SF234">
    <property type="entry name" value="HTH-TYPE TRANSCRIPTIONAL REGULATOR BETI"/>
    <property type="match status" value="1"/>
</dbReference>
<gene>
    <name evidence="7" type="ORF">Vau01_087360</name>
</gene>
<dbReference type="AlphaFoldDB" id="A0A8J3ZGL0"/>
<evidence type="ECO:0000256" key="2">
    <source>
        <dbReference type="ARBA" id="ARBA00023125"/>
    </source>
</evidence>
<feature type="DNA-binding region" description="H-T-H motif" evidence="4">
    <location>
        <begin position="37"/>
        <end position="56"/>
    </location>
</feature>
<evidence type="ECO:0000313" key="8">
    <source>
        <dbReference type="Proteomes" id="UP000612585"/>
    </source>
</evidence>
<evidence type="ECO:0000256" key="1">
    <source>
        <dbReference type="ARBA" id="ARBA00023015"/>
    </source>
</evidence>
<keyword evidence="3" id="KW-0804">Transcription</keyword>
<dbReference type="PANTHER" id="PTHR30055">
    <property type="entry name" value="HTH-TYPE TRANSCRIPTIONAL REGULATOR RUTR"/>
    <property type="match status" value="1"/>
</dbReference>
<dbReference type="GO" id="GO:0003700">
    <property type="term" value="F:DNA-binding transcription factor activity"/>
    <property type="evidence" value="ECO:0007669"/>
    <property type="project" value="TreeGrafter"/>
</dbReference>
<evidence type="ECO:0000256" key="3">
    <source>
        <dbReference type="ARBA" id="ARBA00023163"/>
    </source>
</evidence>
<accession>A0A8J3ZGL0</accession>
<sequence>MTEPTRRHHRAAEAEANDRALLDAARTVVAVDGAHASVAAIAAQAGVGIGSLYRRYPTKEALFQRLVDTGLDRWLAAAEAGLAHDDPWDGLAHYVRAGIDIGQGGLGAIAGTVEITPELAAKNRRTDTAVDALIARAHAAGVLRTDVTRADLHLLIEQLTKSPLIDQLRRQRRDDLVDAAVRARARITAITLDGLRPGAPRPLPHDPPDDTLLTARWE</sequence>
<evidence type="ECO:0000259" key="6">
    <source>
        <dbReference type="PROSITE" id="PS50977"/>
    </source>
</evidence>
<evidence type="ECO:0000313" key="7">
    <source>
        <dbReference type="EMBL" id="GIJ61220.1"/>
    </source>
</evidence>
<organism evidence="7 8">
    <name type="scientific">Virgisporangium aurantiacum</name>
    <dbReference type="NCBI Taxonomy" id="175570"/>
    <lineage>
        <taxon>Bacteria</taxon>
        <taxon>Bacillati</taxon>
        <taxon>Actinomycetota</taxon>
        <taxon>Actinomycetes</taxon>
        <taxon>Micromonosporales</taxon>
        <taxon>Micromonosporaceae</taxon>
        <taxon>Virgisporangium</taxon>
    </lineage>
</organism>
<dbReference type="GO" id="GO:0000976">
    <property type="term" value="F:transcription cis-regulatory region binding"/>
    <property type="evidence" value="ECO:0007669"/>
    <property type="project" value="TreeGrafter"/>
</dbReference>
<dbReference type="PROSITE" id="PS50977">
    <property type="entry name" value="HTH_TETR_2"/>
    <property type="match status" value="1"/>
</dbReference>
<keyword evidence="2 4" id="KW-0238">DNA-binding</keyword>
<evidence type="ECO:0000256" key="4">
    <source>
        <dbReference type="PROSITE-ProRule" id="PRU00335"/>
    </source>
</evidence>
<dbReference type="Gene3D" id="1.10.357.10">
    <property type="entry name" value="Tetracycline Repressor, domain 2"/>
    <property type="match status" value="1"/>
</dbReference>
<dbReference type="SUPFAM" id="SSF46689">
    <property type="entry name" value="Homeodomain-like"/>
    <property type="match status" value="1"/>
</dbReference>
<comment type="caution">
    <text evidence="7">The sequence shown here is derived from an EMBL/GenBank/DDBJ whole genome shotgun (WGS) entry which is preliminary data.</text>
</comment>
<dbReference type="Pfam" id="PF00440">
    <property type="entry name" value="TetR_N"/>
    <property type="match status" value="1"/>
</dbReference>